<dbReference type="Gene3D" id="2.60.200.20">
    <property type="match status" value="1"/>
</dbReference>
<protein>
    <submittedName>
        <fullName evidence="2">Glycogen accumulation regulator GarA</fullName>
    </submittedName>
</protein>
<proteinExistence type="predicted"/>
<dbReference type="SMART" id="SM00240">
    <property type="entry name" value="FHA"/>
    <property type="match status" value="1"/>
</dbReference>
<keyword evidence="3" id="KW-1185">Reference proteome</keyword>
<evidence type="ECO:0000313" key="3">
    <source>
        <dbReference type="Proteomes" id="UP000319576"/>
    </source>
</evidence>
<dbReference type="InterPro" id="IPR050923">
    <property type="entry name" value="Cell_Proc_Reg/RNA_Proc"/>
</dbReference>
<accession>A0A517XR22</accession>
<evidence type="ECO:0000313" key="2">
    <source>
        <dbReference type="EMBL" id="QDU19954.1"/>
    </source>
</evidence>
<dbReference type="CDD" id="cd00060">
    <property type="entry name" value="FHA"/>
    <property type="match status" value="1"/>
</dbReference>
<dbReference type="SUPFAM" id="SSF49879">
    <property type="entry name" value="SMAD/FHA domain"/>
    <property type="match status" value="1"/>
</dbReference>
<evidence type="ECO:0000259" key="1">
    <source>
        <dbReference type="PROSITE" id="PS50006"/>
    </source>
</evidence>
<dbReference type="Proteomes" id="UP000319576">
    <property type="component" value="Chromosome"/>
</dbReference>
<dbReference type="AlphaFoldDB" id="A0A517XR22"/>
<dbReference type="KEGG" id="uli:ETAA1_18940"/>
<dbReference type="RefSeq" id="WP_202920785.1">
    <property type="nucleotide sequence ID" value="NZ_CP036273.1"/>
</dbReference>
<reference evidence="2 3" key="1">
    <citation type="submission" date="2019-02" db="EMBL/GenBank/DDBJ databases">
        <title>Deep-cultivation of Planctomycetes and their phenomic and genomic characterization uncovers novel biology.</title>
        <authorList>
            <person name="Wiegand S."/>
            <person name="Jogler M."/>
            <person name="Boedeker C."/>
            <person name="Pinto D."/>
            <person name="Vollmers J."/>
            <person name="Rivas-Marin E."/>
            <person name="Kohn T."/>
            <person name="Peeters S.H."/>
            <person name="Heuer A."/>
            <person name="Rast P."/>
            <person name="Oberbeckmann S."/>
            <person name="Bunk B."/>
            <person name="Jeske O."/>
            <person name="Meyerdierks A."/>
            <person name="Storesund J.E."/>
            <person name="Kallscheuer N."/>
            <person name="Luecker S."/>
            <person name="Lage O.M."/>
            <person name="Pohl T."/>
            <person name="Merkel B.J."/>
            <person name="Hornburger P."/>
            <person name="Mueller R.-W."/>
            <person name="Bruemmer F."/>
            <person name="Labrenz M."/>
            <person name="Spormann A.M."/>
            <person name="Op den Camp H."/>
            <person name="Overmann J."/>
            <person name="Amann R."/>
            <person name="Jetten M.S.M."/>
            <person name="Mascher T."/>
            <person name="Medema M.H."/>
            <person name="Devos D.P."/>
            <person name="Kaster A.-K."/>
            <person name="Ovreas L."/>
            <person name="Rohde M."/>
            <person name="Galperin M.Y."/>
            <person name="Jogler C."/>
        </authorList>
    </citation>
    <scope>NUCLEOTIDE SEQUENCE [LARGE SCALE GENOMIC DNA]</scope>
    <source>
        <strain evidence="2 3">ETA_A1</strain>
    </source>
</reference>
<feature type="domain" description="FHA" evidence="1">
    <location>
        <begin position="65"/>
        <end position="115"/>
    </location>
</feature>
<name>A0A517XR22_9BACT</name>
<dbReference type="EMBL" id="CP036273">
    <property type="protein sequence ID" value="QDU19954.1"/>
    <property type="molecule type" value="Genomic_DNA"/>
</dbReference>
<organism evidence="2 3">
    <name type="scientific">Urbifossiella limnaea</name>
    <dbReference type="NCBI Taxonomy" id="2528023"/>
    <lineage>
        <taxon>Bacteria</taxon>
        <taxon>Pseudomonadati</taxon>
        <taxon>Planctomycetota</taxon>
        <taxon>Planctomycetia</taxon>
        <taxon>Gemmatales</taxon>
        <taxon>Gemmataceae</taxon>
        <taxon>Urbifossiella</taxon>
    </lineage>
</organism>
<gene>
    <name evidence="2" type="primary">garA_1</name>
    <name evidence="2" type="ORF">ETAA1_18940</name>
</gene>
<dbReference type="Pfam" id="PF00498">
    <property type="entry name" value="FHA"/>
    <property type="match status" value="1"/>
</dbReference>
<dbReference type="InterPro" id="IPR000253">
    <property type="entry name" value="FHA_dom"/>
</dbReference>
<dbReference type="PROSITE" id="PS50006">
    <property type="entry name" value="FHA_DOMAIN"/>
    <property type="match status" value="1"/>
</dbReference>
<sequence length="141" mass="15098">MSRTLNYKEYARELAGAPPARPAPVTAVIPAPAAHLRPPPPGVLVCVQPPGELLGKLITLRGTPVVFGREQDADVVLDEPSVSRAHARLEPRPDGTYRLIDLGSSNGTYVNGVRLESSPVHNGDRVQFGNVIFLYIAGETP</sequence>
<dbReference type="PANTHER" id="PTHR23308">
    <property type="entry name" value="NUCLEAR INHIBITOR OF PROTEIN PHOSPHATASE-1"/>
    <property type="match status" value="1"/>
</dbReference>
<dbReference type="InterPro" id="IPR008984">
    <property type="entry name" value="SMAD_FHA_dom_sf"/>
</dbReference>